<dbReference type="AlphaFoldDB" id="A0A2A9E1N1"/>
<keyword evidence="1" id="KW-0732">Signal</keyword>
<dbReference type="InterPro" id="IPR006059">
    <property type="entry name" value="SBP"/>
</dbReference>
<dbReference type="PROSITE" id="PS51257">
    <property type="entry name" value="PROKAR_LIPOPROTEIN"/>
    <property type="match status" value="1"/>
</dbReference>
<name>A0A2A9E1N1_9MICO</name>
<dbReference type="EMBL" id="PDJG01000001">
    <property type="protein sequence ID" value="PFG32481.1"/>
    <property type="molecule type" value="Genomic_DNA"/>
</dbReference>
<proteinExistence type="predicted"/>
<accession>A0A2A9E1N1</accession>
<comment type="caution">
    <text evidence="2">The sequence shown here is derived from an EMBL/GenBank/DDBJ whole genome shotgun (WGS) entry which is preliminary data.</text>
</comment>
<reference evidence="2 3" key="1">
    <citation type="submission" date="2017-10" db="EMBL/GenBank/DDBJ databases">
        <title>Sequencing the genomes of 1000 actinobacteria strains.</title>
        <authorList>
            <person name="Klenk H.-P."/>
        </authorList>
    </citation>
    <scope>NUCLEOTIDE SEQUENCE [LARGE SCALE GENOMIC DNA]</scope>
    <source>
        <strain evidence="2 3">DSM 18966</strain>
    </source>
</reference>
<feature type="chain" id="PRO_5038664694" evidence="1">
    <location>
        <begin position="27"/>
        <end position="436"/>
    </location>
</feature>
<dbReference type="PANTHER" id="PTHR43649">
    <property type="entry name" value="ARABINOSE-BINDING PROTEIN-RELATED"/>
    <property type="match status" value="1"/>
</dbReference>
<dbReference type="InterPro" id="IPR050490">
    <property type="entry name" value="Bact_solute-bd_prot1"/>
</dbReference>
<gene>
    <name evidence="2" type="ORF">ATL42_0321</name>
</gene>
<dbReference type="Proteomes" id="UP000225548">
    <property type="component" value="Unassembled WGS sequence"/>
</dbReference>
<dbReference type="Pfam" id="PF13416">
    <property type="entry name" value="SBP_bac_8"/>
    <property type="match status" value="1"/>
</dbReference>
<dbReference type="RefSeq" id="WP_098453845.1">
    <property type="nucleotide sequence ID" value="NZ_PDJG01000001.1"/>
</dbReference>
<protein>
    <submittedName>
        <fullName evidence="2">Cellobiose-binding protein</fullName>
    </submittedName>
</protein>
<dbReference type="Gene3D" id="3.40.190.10">
    <property type="entry name" value="Periplasmic binding protein-like II"/>
    <property type="match status" value="1"/>
</dbReference>
<evidence type="ECO:0000313" key="3">
    <source>
        <dbReference type="Proteomes" id="UP000225548"/>
    </source>
</evidence>
<sequence>MTRSTRSRRLTTVVAGASIFALSLSACSDSSSDEGGPDADGKITLTVATFNNFGYTDALLAEYTAANPDIIVKQTKAAESGDARTNLTTRLAAGGDGLADVEAIEIDWMPELTPLADRFEDLEAPEVDGRYLDWKLEQGKADNKLIGLGTDIGPEAICYRSDLFAAAGLPTDRDEVAALLGGEDATWEKYFEVGHTFTAASDSAWYDSAVAVMQAQVGQMDAAYEDPSTGEAKSLADNTEIKSAYDAILTESQDLSAHLGMWGDDWKAGFQNDAFATMICPSWMTGSIESESGGVEGWDVADVFPGGGGNWGGSFLTVPSSGKNIEAAKDLALWLTAPEQQVKAFAEAGNFPSQVETLTDESLLSSTNAFFNDAPVGEIFKARAEAVNPVPPFKGGAYFSLVQIVNDAMNRVDVDQTDDAETSWTKALTSYDELGL</sequence>
<dbReference type="PANTHER" id="PTHR43649:SF32">
    <property type="entry name" value="SUGAR BINDING SECRETED PROTEIN"/>
    <property type="match status" value="1"/>
</dbReference>
<dbReference type="SUPFAM" id="SSF53850">
    <property type="entry name" value="Periplasmic binding protein-like II"/>
    <property type="match status" value="1"/>
</dbReference>
<organism evidence="2 3">
    <name type="scientific">Sanguibacter antarcticus</name>
    <dbReference type="NCBI Taxonomy" id="372484"/>
    <lineage>
        <taxon>Bacteria</taxon>
        <taxon>Bacillati</taxon>
        <taxon>Actinomycetota</taxon>
        <taxon>Actinomycetes</taxon>
        <taxon>Micrococcales</taxon>
        <taxon>Sanguibacteraceae</taxon>
        <taxon>Sanguibacter</taxon>
    </lineage>
</organism>
<dbReference type="OrthoDB" id="3226017at2"/>
<feature type="signal peptide" evidence="1">
    <location>
        <begin position="1"/>
        <end position="26"/>
    </location>
</feature>
<keyword evidence="3" id="KW-1185">Reference proteome</keyword>
<evidence type="ECO:0000256" key="1">
    <source>
        <dbReference type="SAM" id="SignalP"/>
    </source>
</evidence>
<evidence type="ECO:0000313" key="2">
    <source>
        <dbReference type="EMBL" id="PFG32481.1"/>
    </source>
</evidence>